<organism evidence="1 2">
    <name type="scientific">Babjeviella inositovora NRRL Y-12698</name>
    <dbReference type="NCBI Taxonomy" id="984486"/>
    <lineage>
        <taxon>Eukaryota</taxon>
        <taxon>Fungi</taxon>
        <taxon>Dikarya</taxon>
        <taxon>Ascomycota</taxon>
        <taxon>Saccharomycotina</taxon>
        <taxon>Pichiomycetes</taxon>
        <taxon>Serinales incertae sedis</taxon>
        <taxon>Babjeviella</taxon>
    </lineage>
</organism>
<dbReference type="GeneID" id="30144848"/>
<accession>A0A1E3QSW9</accession>
<name>A0A1E3QSW9_9ASCO</name>
<protein>
    <submittedName>
        <fullName evidence="1">Uncharacterized protein</fullName>
    </submittedName>
</protein>
<gene>
    <name evidence="1" type="ORF">BABINDRAFT_126621</name>
</gene>
<keyword evidence="2" id="KW-1185">Reference proteome</keyword>
<dbReference type="EMBL" id="KV454429">
    <property type="protein sequence ID" value="ODQ80738.1"/>
    <property type="molecule type" value="Genomic_DNA"/>
</dbReference>
<evidence type="ECO:0000313" key="2">
    <source>
        <dbReference type="Proteomes" id="UP000094336"/>
    </source>
</evidence>
<sequence length="94" mass="11027">MELQTRPRFVAEETERVGILWHNLSVIFNDSFIDNLNGWHHSCIQFNLRVIQRLIVDIRLTGYNLCRNSLCKPHQGNSNRLVTIVCLYISRVCN</sequence>
<evidence type="ECO:0000313" key="1">
    <source>
        <dbReference type="EMBL" id="ODQ80738.1"/>
    </source>
</evidence>
<dbReference type="RefSeq" id="XP_018986066.1">
    <property type="nucleotide sequence ID" value="XM_019126994.1"/>
</dbReference>
<reference evidence="2" key="1">
    <citation type="submission" date="2016-05" db="EMBL/GenBank/DDBJ databases">
        <title>Comparative genomics of biotechnologically important yeasts.</title>
        <authorList>
            <consortium name="DOE Joint Genome Institute"/>
            <person name="Riley R."/>
            <person name="Haridas S."/>
            <person name="Wolfe K.H."/>
            <person name="Lopes M.R."/>
            <person name="Hittinger C.T."/>
            <person name="Goker M."/>
            <person name="Salamov A."/>
            <person name="Wisecaver J."/>
            <person name="Long T.M."/>
            <person name="Aerts A.L."/>
            <person name="Barry K."/>
            <person name="Choi C."/>
            <person name="Clum A."/>
            <person name="Coughlan A.Y."/>
            <person name="Deshpande S."/>
            <person name="Douglass A.P."/>
            <person name="Hanson S.J."/>
            <person name="Klenk H.-P."/>
            <person name="Labutti K."/>
            <person name="Lapidus A."/>
            <person name="Lindquist E."/>
            <person name="Lipzen A."/>
            <person name="Meier-Kolthoff J.P."/>
            <person name="Ohm R.A."/>
            <person name="Otillar R.P."/>
            <person name="Pangilinan J."/>
            <person name="Peng Y."/>
            <person name="Rokas A."/>
            <person name="Rosa C.A."/>
            <person name="Scheuner C."/>
            <person name="Sibirny A.A."/>
            <person name="Slot J.C."/>
            <person name="Stielow J.B."/>
            <person name="Sun H."/>
            <person name="Kurtzman C.P."/>
            <person name="Blackwell M."/>
            <person name="Grigoriev I.V."/>
            <person name="Jeffries T.W."/>
        </authorList>
    </citation>
    <scope>NUCLEOTIDE SEQUENCE [LARGE SCALE GENOMIC DNA]</scope>
    <source>
        <strain evidence="2">NRRL Y-12698</strain>
    </source>
</reference>
<proteinExistence type="predicted"/>
<dbReference type="AlphaFoldDB" id="A0A1E3QSW9"/>
<dbReference type="Proteomes" id="UP000094336">
    <property type="component" value="Unassembled WGS sequence"/>
</dbReference>